<dbReference type="InterPro" id="IPR005548">
    <property type="entry name" value="Cell_div_FtsQ/DivIB_C"/>
</dbReference>
<evidence type="ECO:0000256" key="1">
    <source>
        <dbReference type="ARBA" id="ARBA00022475"/>
    </source>
</evidence>
<feature type="domain" description="Cell division protein FtsQ/DivIB C-terminal" evidence="9">
    <location>
        <begin position="283"/>
        <end position="397"/>
    </location>
</feature>
<evidence type="ECO:0000256" key="2">
    <source>
        <dbReference type="ARBA" id="ARBA00022519"/>
    </source>
</evidence>
<dbReference type="InterPro" id="IPR045335">
    <property type="entry name" value="FtsQ_C_sf"/>
</dbReference>
<name>A0ABT3H2E3_9RHOB</name>
<evidence type="ECO:0000313" key="11">
    <source>
        <dbReference type="Proteomes" id="UP001208938"/>
    </source>
</evidence>
<gene>
    <name evidence="7" type="primary">ftsQ</name>
    <name evidence="10" type="ORF">OKW52_17235</name>
</gene>
<comment type="caution">
    <text evidence="10">The sequence shown here is derived from an EMBL/GenBank/DDBJ whole genome shotgun (WGS) entry which is preliminary data.</text>
</comment>
<dbReference type="PANTHER" id="PTHR35851:SF1">
    <property type="entry name" value="CELL DIVISION PROTEIN FTSQ"/>
    <property type="match status" value="1"/>
</dbReference>
<keyword evidence="1 7" id="KW-1003">Cell membrane</keyword>
<evidence type="ECO:0000256" key="3">
    <source>
        <dbReference type="ARBA" id="ARBA00022618"/>
    </source>
</evidence>
<keyword evidence="4 7" id="KW-0812">Transmembrane</keyword>
<dbReference type="EMBL" id="JAPDFL010000001">
    <property type="protein sequence ID" value="MCW1933951.1"/>
    <property type="molecule type" value="Genomic_DNA"/>
</dbReference>
<keyword evidence="11" id="KW-1185">Reference proteome</keyword>
<dbReference type="Gene3D" id="3.40.50.11690">
    <property type="entry name" value="Cell division protein FtsQ/DivIB"/>
    <property type="match status" value="1"/>
</dbReference>
<protein>
    <recommendedName>
        <fullName evidence="7">Cell division protein FtsQ</fullName>
    </recommendedName>
</protein>
<proteinExistence type="inferred from homology"/>
<keyword evidence="3 7" id="KW-0132">Cell division</keyword>
<feature type="region of interest" description="Disordered" evidence="8">
    <location>
        <begin position="1"/>
        <end position="36"/>
    </location>
</feature>
<evidence type="ECO:0000256" key="4">
    <source>
        <dbReference type="ARBA" id="ARBA00022692"/>
    </source>
</evidence>
<keyword evidence="5 7" id="KW-1133">Transmembrane helix</keyword>
<keyword evidence="7" id="KW-0472">Membrane</keyword>
<feature type="compositionally biased region" description="Basic and acidic residues" evidence="8">
    <location>
        <begin position="1"/>
        <end position="33"/>
    </location>
</feature>
<dbReference type="Pfam" id="PF03799">
    <property type="entry name" value="FtsQ_DivIB_C"/>
    <property type="match status" value="1"/>
</dbReference>
<dbReference type="HAMAP" id="MF_00911">
    <property type="entry name" value="FtsQ_subfam"/>
    <property type="match status" value="1"/>
</dbReference>
<evidence type="ECO:0000313" key="10">
    <source>
        <dbReference type="EMBL" id="MCW1933951.1"/>
    </source>
</evidence>
<evidence type="ECO:0000256" key="5">
    <source>
        <dbReference type="ARBA" id="ARBA00022989"/>
    </source>
</evidence>
<evidence type="ECO:0000259" key="9">
    <source>
        <dbReference type="Pfam" id="PF03799"/>
    </source>
</evidence>
<feature type="region of interest" description="Disordered" evidence="8">
    <location>
        <begin position="80"/>
        <end position="115"/>
    </location>
</feature>
<comment type="function">
    <text evidence="7">Essential cell division protein.</text>
</comment>
<evidence type="ECO:0000256" key="6">
    <source>
        <dbReference type="ARBA" id="ARBA00023306"/>
    </source>
</evidence>
<comment type="subcellular location">
    <subcellularLocation>
        <location evidence="7">Cell inner membrane</location>
        <topology evidence="7">Single-pass type II membrane protein</topology>
    </subcellularLocation>
    <text evidence="7">Localizes to the division septum.</text>
</comment>
<keyword evidence="2 7" id="KW-0997">Cell inner membrane</keyword>
<keyword evidence="6 7" id="KW-0131">Cell cycle</keyword>
<organism evidence="10 11">
    <name type="scientific">Pararhodobacter zhoushanensis</name>
    <dbReference type="NCBI Taxonomy" id="2479545"/>
    <lineage>
        <taxon>Bacteria</taxon>
        <taxon>Pseudomonadati</taxon>
        <taxon>Pseudomonadota</taxon>
        <taxon>Alphaproteobacteria</taxon>
        <taxon>Rhodobacterales</taxon>
        <taxon>Paracoccaceae</taxon>
        <taxon>Pararhodobacter</taxon>
    </lineage>
</organism>
<dbReference type="GO" id="GO:0051301">
    <property type="term" value="P:cell division"/>
    <property type="evidence" value="ECO:0007669"/>
    <property type="project" value="UniProtKB-KW"/>
</dbReference>
<evidence type="ECO:0000256" key="8">
    <source>
        <dbReference type="SAM" id="MobiDB-lite"/>
    </source>
</evidence>
<comment type="similarity">
    <text evidence="7">Belongs to the FtsQ/DivIB family. FtsQ subfamily.</text>
</comment>
<sequence length="427" mass="47040">MSTVIRDARGERVDATPRRADSSQREWPDRHEMMPPPVAAGRVLRAAKPMPAQWPDEMPEYSWPPLPDAERPVRAPRRAELPANDPVAPPVTARGPVRPAPGPVRRVQPEPDLLEPDHRAEAPTIASLEWTIPDAAEPRGPVNDPSPSRLSYRLNRLWLTPMVRHFVRIGLPLMLIATFAGGWFSQEENRTALVTWVEGVKTTIQNQPMFEVASLDVQARSPEVAEGVAQMLGVRFPVSSWDLDLGALRARAEELDAVERAWLQVRTGGVLEVRVTERVPAMVWRNAGGLDLVDATGHRVARLATRAARADLPLIAGDGAPEAIAEARALLASAAPILPRIRGLVRVGNRRWDVVLDRNQRIQLPATGAVPALELVVAMTEGAQQLLSRDVTVVDMRNPDRPTLRLTQDAMAELTRNRTLARGAPTR</sequence>
<accession>A0ABT3H2E3</accession>
<dbReference type="Proteomes" id="UP001208938">
    <property type="component" value="Unassembled WGS sequence"/>
</dbReference>
<evidence type="ECO:0000256" key="7">
    <source>
        <dbReference type="HAMAP-Rule" id="MF_00911"/>
    </source>
</evidence>
<dbReference type="RefSeq" id="WP_264506811.1">
    <property type="nucleotide sequence ID" value="NZ_JAPDFL010000001.1"/>
</dbReference>
<dbReference type="InterPro" id="IPR026579">
    <property type="entry name" value="FtsQ"/>
</dbReference>
<dbReference type="PANTHER" id="PTHR35851">
    <property type="entry name" value="CELL DIVISION PROTEIN FTSQ"/>
    <property type="match status" value="1"/>
</dbReference>
<reference evidence="10 11" key="1">
    <citation type="submission" date="2022-10" db="EMBL/GenBank/DDBJ databases">
        <title>Pararhodobacter sp. nov., isolated from marine algae.</title>
        <authorList>
            <person name="Choi B.J."/>
            <person name="Kim J.M."/>
            <person name="Lee J.K."/>
            <person name="Choi D.G."/>
            <person name="Jeon C.O."/>
        </authorList>
    </citation>
    <scope>NUCLEOTIDE SEQUENCE [LARGE SCALE GENOMIC DNA]</scope>
    <source>
        <strain evidence="10 11">ZQ420</strain>
    </source>
</reference>